<evidence type="ECO:0000256" key="2">
    <source>
        <dbReference type="ARBA" id="ARBA00010500"/>
    </source>
</evidence>
<organism evidence="10 11">
    <name type="scientific">Glossina brevipalpis</name>
    <dbReference type="NCBI Taxonomy" id="37001"/>
    <lineage>
        <taxon>Eukaryota</taxon>
        <taxon>Metazoa</taxon>
        <taxon>Ecdysozoa</taxon>
        <taxon>Arthropoda</taxon>
        <taxon>Hexapoda</taxon>
        <taxon>Insecta</taxon>
        <taxon>Pterygota</taxon>
        <taxon>Neoptera</taxon>
        <taxon>Endopterygota</taxon>
        <taxon>Diptera</taxon>
        <taxon>Brachycera</taxon>
        <taxon>Muscomorpha</taxon>
        <taxon>Hippoboscoidea</taxon>
        <taxon>Glossinidae</taxon>
        <taxon>Glossina</taxon>
    </lineage>
</organism>
<proteinExistence type="inferred from homology"/>
<keyword evidence="7" id="KW-0206">Cytoskeleton</keyword>
<keyword evidence="5" id="KW-0970">Cilium biogenesis/degradation</keyword>
<name>A0A1A9WWF8_9MUSC</name>
<dbReference type="EnsemblMetazoa" id="GBRI034964-RA">
    <property type="protein sequence ID" value="GBRI034964-PA"/>
    <property type="gene ID" value="GBRI034964"/>
</dbReference>
<accession>A0A1A9WWF8</accession>
<keyword evidence="11" id="KW-1185">Reference proteome</keyword>
<comment type="similarity">
    <text evidence="2">Belongs to the CFAP206 family.</text>
</comment>
<keyword evidence="4" id="KW-0963">Cytoplasm</keyword>
<protein>
    <recommendedName>
        <fullName evidence="3">Cilia- and flagella-associated protein 206</fullName>
    </recommendedName>
</protein>
<evidence type="ECO:0000256" key="4">
    <source>
        <dbReference type="ARBA" id="ARBA00022490"/>
    </source>
</evidence>
<dbReference type="Proteomes" id="UP000091820">
    <property type="component" value="Unassembled WGS sequence"/>
</dbReference>
<evidence type="ECO:0000256" key="6">
    <source>
        <dbReference type="ARBA" id="ARBA00023069"/>
    </source>
</evidence>
<evidence type="ECO:0000313" key="10">
    <source>
        <dbReference type="EnsemblMetazoa" id="GBRI034964-PA"/>
    </source>
</evidence>
<dbReference type="Pfam" id="PF12018">
    <property type="entry name" value="FAP206"/>
    <property type="match status" value="1"/>
</dbReference>
<evidence type="ECO:0000256" key="3">
    <source>
        <dbReference type="ARBA" id="ARBA00021602"/>
    </source>
</evidence>
<dbReference type="GO" id="GO:0005930">
    <property type="term" value="C:axoneme"/>
    <property type="evidence" value="ECO:0007669"/>
    <property type="project" value="UniProtKB-SubCell"/>
</dbReference>
<evidence type="ECO:0000256" key="5">
    <source>
        <dbReference type="ARBA" id="ARBA00022794"/>
    </source>
</evidence>
<dbReference type="GO" id="GO:0030030">
    <property type="term" value="P:cell projection organization"/>
    <property type="evidence" value="ECO:0007669"/>
    <property type="project" value="UniProtKB-KW"/>
</dbReference>
<dbReference type="GO" id="GO:0003356">
    <property type="term" value="P:regulation of cilium beat frequency"/>
    <property type="evidence" value="ECO:0007669"/>
    <property type="project" value="TreeGrafter"/>
</dbReference>
<dbReference type="STRING" id="37001.A0A1A9WWF8"/>
<dbReference type="VEuPathDB" id="VectorBase:GBRI034964"/>
<reference evidence="10" key="2">
    <citation type="submission" date="2020-05" db="UniProtKB">
        <authorList>
            <consortium name="EnsemblMetazoa"/>
        </authorList>
    </citation>
    <scope>IDENTIFICATION</scope>
    <source>
        <strain evidence="10">IAEA</strain>
    </source>
</reference>
<keyword evidence="8" id="KW-0966">Cell projection</keyword>
<evidence type="ECO:0000256" key="9">
    <source>
        <dbReference type="ARBA" id="ARBA00045321"/>
    </source>
</evidence>
<dbReference type="AlphaFoldDB" id="A0A1A9WWF8"/>
<evidence type="ECO:0000256" key="1">
    <source>
        <dbReference type="ARBA" id="ARBA00004430"/>
    </source>
</evidence>
<dbReference type="GO" id="GO:0036064">
    <property type="term" value="C:ciliary basal body"/>
    <property type="evidence" value="ECO:0007669"/>
    <property type="project" value="TreeGrafter"/>
</dbReference>
<sequence length="442" mass="51677">MFVKMQIFIITNYSIGCPKDHVLLKKIEESLNSIIGKNDLQNYVLKKKYNRLEYLQRLGAIVCGIIIFNNHAFQDDHECVRDTMATKNAKEAIEASVERAVKLIAKGNDCFAGCIGLYVHEQKIKSLWPIAKLRETNKFIILFESYRRYLIHIQTTFNKTQYLIEVNEKKFDCVVNKINEILKYRSAVESELIFPHFVYLSELWTTLVLYLSHITEIIKIKDHLDELVNENLERIYIENVELIIKDRKKIKHPIEPTFTELIESTNKSKGQLNFMKIKNSLKDFCSLTIALTNGLLIPAGLQKKLCENSDILFGFANIENAKYAERYFSDFLNAFKNAVFTCTDLIVLSRLDDEILDQYVKLTQKVEPKTKTFETQTEFIIENDLSVPNQINVTWNVWDFHRETIRLANIRQRQTHSTQSNLSYGKRNAQNQAYYTRQHKGF</sequence>
<evidence type="ECO:0000256" key="8">
    <source>
        <dbReference type="ARBA" id="ARBA00023273"/>
    </source>
</evidence>
<dbReference type="PANTHER" id="PTHR21442">
    <property type="entry name" value="CILIA- AND FLAGELLA-ASSOCIATED PROTEIN 206"/>
    <property type="match status" value="1"/>
</dbReference>
<comment type="function">
    <text evidence="9">Essential for sperm motility and is involved in the regulation of the beating frequency of motile cilia on the epithelial cells of the respiratory tract. Required for the establishment of radial spokes in sperm flagella.</text>
</comment>
<dbReference type="PANTHER" id="PTHR21442:SF0">
    <property type="entry name" value="CILIA- AND FLAGELLA-ASSOCIATED PROTEIN 206"/>
    <property type="match status" value="1"/>
</dbReference>
<dbReference type="InterPro" id="IPR021897">
    <property type="entry name" value="FAP206"/>
</dbReference>
<evidence type="ECO:0000313" key="11">
    <source>
        <dbReference type="Proteomes" id="UP000091820"/>
    </source>
</evidence>
<reference evidence="11" key="1">
    <citation type="submission" date="2014-03" db="EMBL/GenBank/DDBJ databases">
        <authorList>
            <person name="Aksoy S."/>
            <person name="Warren W."/>
            <person name="Wilson R.K."/>
        </authorList>
    </citation>
    <scope>NUCLEOTIDE SEQUENCE [LARGE SCALE GENOMIC DNA]</scope>
    <source>
        <strain evidence="11">IAEA</strain>
    </source>
</reference>
<evidence type="ECO:0000256" key="7">
    <source>
        <dbReference type="ARBA" id="ARBA00023212"/>
    </source>
</evidence>
<comment type="subcellular location">
    <subcellularLocation>
        <location evidence="1">Cytoplasm</location>
        <location evidence="1">Cytoskeleton</location>
        <location evidence="1">Cilium axoneme</location>
    </subcellularLocation>
</comment>
<keyword evidence="6" id="KW-0969">Cilium</keyword>